<dbReference type="InParanoid" id="W0RTK7"/>
<dbReference type="SUPFAM" id="SSF52540">
    <property type="entry name" value="P-loop containing nucleoside triphosphate hydrolases"/>
    <property type="match status" value="1"/>
</dbReference>
<keyword evidence="2" id="KW-0614">Plasmid</keyword>
<name>W0RTK7_9BACT</name>
<dbReference type="PANTHER" id="PTHR10285">
    <property type="entry name" value="URIDINE KINASE"/>
    <property type="match status" value="1"/>
</dbReference>
<proteinExistence type="predicted"/>
<reference evidence="2 3" key="1">
    <citation type="journal article" date="2014" name="Genome Announc.">
        <title>Genome Sequence and Methylome of Soil Bacterium Gemmatirosa kalamazoonensis KBS708T, a Member of the Rarely Cultivated Gemmatimonadetes Phylum.</title>
        <authorList>
            <person name="Debruyn J.M."/>
            <person name="Radosevich M."/>
            <person name="Wommack K.E."/>
            <person name="Polson S.W."/>
            <person name="Hauser L.J."/>
            <person name="Fawaz M.N."/>
            <person name="Korlach J."/>
            <person name="Tsai Y.C."/>
        </authorList>
    </citation>
    <scope>NUCLEOTIDE SEQUENCE [LARGE SCALE GENOMIC DNA]</scope>
    <source>
        <strain evidence="2 3">KBS708</strain>
        <plasmid evidence="3">Plasmid 2</plasmid>
    </source>
</reference>
<dbReference type="GO" id="GO:0005524">
    <property type="term" value="F:ATP binding"/>
    <property type="evidence" value="ECO:0007669"/>
    <property type="project" value="InterPro"/>
</dbReference>
<dbReference type="KEGG" id="gba:J421_6247"/>
<gene>
    <name evidence="2" type="ORF">J421_6247</name>
</gene>
<keyword evidence="3" id="KW-1185">Reference proteome</keyword>
<organism evidence="2 3">
    <name type="scientific">Gemmatirosa kalamazoonensis</name>
    <dbReference type="NCBI Taxonomy" id="861299"/>
    <lineage>
        <taxon>Bacteria</taxon>
        <taxon>Pseudomonadati</taxon>
        <taxon>Gemmatimonadota</taxon>
        <taxon>Gemmatimonadia</taxon>
        <taxon>Gemmatimonadales</taxon>
        <taxon>Gemmatimonadaceae</taxon>
        <taxon>Gemmatirosa</taxon>
    </lineage>
</organism>
<accession>W0RTK7</accession>
<geneLocation type="plasmid" evidence="2 3">
    <name>2</name>
</geneLocation>
<evidence type="ECO:0000313" key="3">
    <source>
        <dbReference type="Proteomes" id="UP000019151"/>
    </source>
</evidence>
<protein>
    <submittedName>
        <fullName evidence="2">Phosphoribulokinase/uridine kinase</fullName>
    </submittedName>
</protein>
<dbReference type="Pfam" id="PF00485">
    <property type="entry name" value="PRK"/>
    <property type="match status" value="1"/>
</dbReference>
<dbReference type="InterPro" id="IPR027417">
    <property type="entry name" value="P-loop_NTPase"/>
</dbReference>
<dbReference type="Proteomes" id="UP000019151">
    <property type="component" value="Plasmid 2"/>
</dbReference>
<dbReference type="HOGENOM" id="CLU_112796_0_0_0"/>
<dbReference type="eggNOG" id="COG0572">
    <property type="taxonomic scope" value="Bacteria"/>
</dbReference>
<dbReference type="AlphaFoldDB" id="W0RTK7"/>
<evidence type="ECO:0000259" key="1">
    <source>
        <dbReference type="Pfam" id="PF00485"/>
    </source>
</evidence>
<dbReference type="RefSeq" id="WP_025415073.1">
    <property type="nucleotide sequence ID" value="NZ_CP007130.1"/>
</dbReference>
<dbReference type="OrthoDB" id="1249303at2"/>
<dbReference type="InterPro" id="IPR006083">
    <property type="entry name" value="PRK/URK"/>
</dbReference>
<sequence length="216" mass="23394">MSTGDPDAFARALAARLARDFGVRPGARRVIGVAGESGSGKTVTATGLARALADAGAPTAVIHQDDYFVRPPRTNHEHRRGDLSSVGPQEVRLELLAEHVADFRAGRDGVVAPRVDYPANRFVSQRYDFAAAGALVVEGTYVLGLPDLDVRIFLAATHADTADRRRERARDIHEPFVDQVLAIEHDIISRQAAVADLIVDRDFTVRSGPGHRTSTR</sequence>
<keyword evidence="2" id="KW-0418">Kinase</keyword>
<feature type="domain" description="Phosphoribulokinase/uridine kinase" evidence="1">
    <location>
        <begin position="30"/>
        <end position="143"/>
    </location>
</feature>
<dbReference type="GO" id="GO:0016301">
    <property type="term" value="F:kinase activity"/>
    <property type="evidence" value="ECO:0007669"/>
    <property type="project" value="UniProtKB-KW"/>
</dbReference>
<dbReference type="EMBL" id="CP007130">
    <property type="protein sequence ID" value="AHG93782.1"/>
    <property type="molecule type" value="Genomic_DNA"/>
</dbReference>
<keyword evidence="2" id="KW-0808">Transferase</keyword>
<evidence type="ECO:0000313" key="2">
    <source>
        <dbReference type="EMBL" id="AHG93782.1"/>
    </source>
</evidence>
<dbReference type="Gene3D" id="3.40.50.300">
    <property type="entry name" value="P-loop containing nucleotide triphosphate hydrolases"/>
    <property type="match status" value="1"/>
</dbReference>